<evidence type="ECO:0000256" key="1">
    <source>
        <dbReference type="SAM" id="MobiDB-lite"/>
    </source>
</evidence>
<name>A0A096P9F0_OSTTA</name>
<proteinExistence type="predicted"/>
<dbReference type="KEGG" id="ota:OT_ostta20g00480"/>
<organism evidence="2 3">
    <name type="scientific">Ostreococcus tauri</name>
    <name type="common">Marine green alga</name>
    <dbReference type="NCBI Taxonomy" id="70448"/>
    <lineage>
        <taxon>Eukaryota</taxon>
        <taxon>Viridiplantae</taxon>
        <taxon>Chlorophyta</taxon>
        <taxon>Mamiellophyceae</taxon>
        <taxon>Mamiellales</taxon>
        <taxon>Bathycoccaceae</taxon>
        <taxon>Ostreococcus</taxon>
    </lineage>
</organism>
<feature type="compositionally biased region" description="Basic and acidic residues" evidence="1">
    <location>
        <begin position="715"/>
        <end position="740"/>
    </location>
</feature>
<reference evidence="3" key="1">
    <citation type="journal article" date="2006" name="Proc. Natl. Acad. Sci. U.S.A.">
        <title>Genome analysis of the smallest free-living eukaryote Ostreococcus tauri unveils many unique features.</title>
        <authorList>
            <person name="Derelle E."/>
            <person name="Ferraz C."/>
            <person name="Rombauts S."/>
            <person name="Rouze P."/>
            <person name="Worden A.Z."/>
            <person name="Robbens S."/>
            <person name="Partensky F."/>
            <person name="Degroeve S."/>
            <person name="Echeynie S."/>
            <person name="Cooke R."/>
            <person name="Saeys Y."/>
            <person name="Wuyts J."/>
            <person name="Jabbari K."/>
            <person name="Bowler C."/>
            <person name="Panaud O."/>
            <person name="Piegu B."/>
            <person name="Ball S.G."/>
            <person name="Ral J.-P."/>
            <person name="Bouget F.-Y."/>
            <person name="Piganeau G."/>
            <person name="De Baets B."/>
            <person name="Picard A."/>
            <person name="Delseny M."/>
            <person name="Demaille J."/>
            <person name="Van de Peer Y."/>
            <person name="Moreau H."/>
        </authorList>
    </citation>
    <scope>NUCLEOTIDE SEQUENCE [LARGE SCALE GENOMIC DNA]</scope>
    <source>
        <strain evidence="3">OTTH 0595 / CCAP 157/2 / RCC745</strain>
    </source>
</reference>
<dbReference type="InterPro" id="IPR051144">
    <property type="entry name" value="Formin_homology_domain"/>
</dbReference>
<dbReference type="PANTHER" id="PTHR45733">
    <property type="entry name" value="FORMIN-J"/>
    <property type="match status" value="1"/>
</dbReference>
<dbReference type="InParanoid" id="A0A096P9F0"/>
<sequence>MGALGGGSEATRVAIEDETVGAALATFASAERSRLTCAVSEVERMIDRWFDDAACGGGAGRDLGKKHGATEDAREAARETLRAMTSSMSGDVDGDSSVYAYDAESNNFLLSGLDALRAFARTPREDDDSNARSVDEGSPADGATTPQTRVDVVHRRGGVVAVAITTKSASSSAADSSANDGLSKEIVDRDLEVVNRIDDETTEKVYSITKAWLADTRERENYAREMAHTIADGDALRAIQRGELLEKALESWQDFRDAVYALELGHEEFTCGDRRLRYYLRECDRCYRRVMTKHASDAAVLELGLREEIRAYELALATRSPSAREMNDLAKKCVLAVRAVNSLDASIGSMSRVVDKSYADGEADCKSILRDSMRDLRCAVSDLRLDLARDRDVRTTENHPHPQVIARSDASDDDVTALHRRVRPIVERYASGELRKVVHRVVRALDRDGQLLTYGIKIARCATFIALIDDAARAHAEHADDVVLADALRHFELEDASSRNPSSTARGKKKKRRSNTIQTQAIQTNAIASATETSLEVEPQSEDVAELADAKSSAELSAELSVESPEAVVDASSKLDIGASDDRWAESSAPGIWVKARSSRRKSASSGVDRVSARSGNVKSSARRASCASPAAMSKIHNQTIPTPKRITVLCRADRSSAPPAPPPAPPAPPPPPAPAPPAHAPPPNHPRSVGRTSNPEFPPKPRSAVIARSMELPIRSRVDDDASRAESARERESGLRVEEFPPLPAKRAIDREPNLRANVVDSFAVHARRPRASKTWAEAKRAIDGVVLPSLIKIK</sequence>
<keyword evidence="3" id="KW-1185">Reference proteome</keyword>
<feature type="compositionally biased region" description="Pro residues" evidence="1">
    <location>
        <begin position="659"/>
        <end position="686"/>
    </location>
</feature>
<gene>
    <name evidence="2" type="ORF">OT_ostta20g00480</name>
</gene>
<evidence type="ECO:0000313" key="3">
    <source>
        <dbReference type="Proteomes" id="UP000009170"/>
    </source>
</evidence>
<protein>
    <submittedName>
        <fullName evidence="2">Unnamed product</fullName>
    </submittedName>
</protein>
<feature type="compositionally biased region" description="Low complexity" evidence="1">
    <location>
        <begin position="623"/>
        <end position="634"/>
    </location>
</feature>
<evidence type="ECO:0000313" key="2">
    <source>
        <dbReference type="EMBL" id="CEG00849.1"/>
    </source>
</evidence>
<dbReference type="GeneID" id="34946584"/>
<feature type="region of interest" description="Disordered" evidence="1">
    <location>
        <begin position="122"/>
        <end position="152"/>
    </location>
</feature>
<reference evidence="2 3" key="2">
    <citation type="journal article" date="2014" name="BMC Genomics">
        <title>An improved genome of the model marine alga Ostreococcus tauri unfolds by assessing Illumina de novo assemblies.</title>
        <authorList>
            <person name="Blanc-Mathieu R."/>
            <person name="Verhelst B."/>
            <person name="Derelle E."/>
            <person name="Rombauts S."/>
            <person name="Bouget F.Y."/>
            <person name="Carre I."/>
            <person name="Chateau A."/>
            <person name="Eyre-Walker A."/>
            <person name="Grimsley N."/>
            <person name="Moreau H."/>
            <person name="Piegu B."/>
            <person name="Rivals E."/>
            <person name="Schackwitz W."/>
            <person name="Van de Peer Y."/>
            <person name="Piganeau G."/>
        </authorList>
    </citation>
    <scope>NUCLEOTIDE SEQUENCE [LARGE SCALE GENOMIC DNA]</scope>
    <source>
        <strain evidence="3">OTTH 0595 / CCAP 157/2 / RCC745</strain>
    </source>
</reference>
<feature type="region of interest" description="Disordered" evidence="1">
    <location>
        <begin position="495"/>
        <end position="516"/>
    </location>
</feature>
<dbReference type="EMBL" id="CAID01000020">
    <property type="protein sequence ID" value="CEG00849.1"/>
    <property type="molecule type" value="Genomic_DNA"/>
</dbReference>
<comment type="caution">
    <text evidence="2">The sequence shown here is derived from an EMBL/GenBank/DDBJ whole genome shotgun (WGS) entry which is preliminary data.</text>
</comment>
<dbReference type="AlphaFoldDB" id="A0A096P9F0"/>
<feature type="region of interest" description="Disordered" evidence="1">
    <location>
        <begin position="595"/>
        <end position="740"/>
    </location>
</feature>
<accession>A0A096P9F0</accession>
<dbReference type="RefSeq" id="XP_022840620.1">
    <property type="nucleotide sequence ID" value="XM_022984196.1"/>
</dbReference>
<dbReference type="OrthoDB" id="10648648at2759"/>
<dbReference type="Proteomes" id="UP000009170">
    <property type="component" value="Unassembled WGS sequence"/>
</dbReference>